<dbReference type="EMBL" id="BTGU01000589">
    <property type="protein sequence ID" value="GMN68299.1"/>
    <property type="molecule type" value="Genomic_DNA"/>
</dbReference>
<dbReference type="PANTHER" id="PTHR47481:SF22">
    <property type="entry name" value="RETROTRANSPOSON GAG DOMAIN-CONTAINING PROTEIN"/>
    <property type="match status" value="1"/>
</dbReference>
<keyword evidence="2" id="KW-1185">Reference proteome</keyword>
<evidence type="ECO:0000313" key="2">
    <source>
        <dbReference type="Proteomes" id="UP001187192"/>
    </source>
</evidence>
<dbReference type="Proteomes" id="UP001187192">
    <property type="component" value="Unassembled WGS sequence"/>
</dbReference>
<proteinExistence type="predicted"/>
<name>A0AA88JBR1_FICCA</name>
<gene>
    <name evidence="1" type="ORF">TIFTF001_037354</name>
</gene>
<dbReference type="AlphaFoldDB" id="A0AA88JBR1"/>
<organism evidence="1 2">
    <name type="scientific">Ficus carica</name>
    <name type="common">Common fig</name>
    <dbReference type="NCBI Taxonomy" id="3494"/>
    <lineage>
        <taxon>Eukaryota</taxon>
        <taxon>Viridiplantae</taxon>
        <taxon>Streptophyta</taxon>
        <taxon>Embryophyta</taxon>
        <taxon>Tracheophyta</taxon>
        <taxon>Spermatophyta</taxon>
        <taxon>Magnoliopsida</taxon>
        <taxon>eudicotyledons</taxon>
        <taxon>Gunneridae</taxon>
        <taxon>Pentapetalae</taxon>
        <taxon>rosids</taxon>
        <taxon>fabids</taxon>
        <taxon>Rosales</taxon>
        <taxon>Moraceae</taxon>
        <taxon>Ficeae</taxon>
        <taxon>Ficus</taxon>
    </lineage>
</organism>
<sequence>MNTKKDGLTITEYLDHLKIIFDKFVAIGEPLSYRDKLIHTLRGLGPDYNAIVSSLSARPDRPSIDEIHNLLINHEYRLVEQQAVDHLNLVQAQFAQMNLTQFSKNNNSPKSYPSNFLNNFKPQHFYFQ</sequence>
<accession>A0AA88JBR1</accession>
<comment type="caution">
    <text evidence="1">The sequence shown here is derived from an EMBL/GenBank/DDBJ whole genome shotgun (WGS) entry which is preliminary data.</text>
</comment>
<evidence type="ECO:0000313" key="1">
    <source>
        <dbReference type="EMBL" id="GMN68299.1"/>
    </source>
</evidence>
<reference evidence="1" key="1">
    <citation type="submission" date="2023-07" db="EMBL/GenBank/DDBJ databases">
        <title>draft genome sequence of fig (Ficus carica).</title>
        <authorList>
            <person name="Takahashi T."/>
            <person name="Nishimura K."/>
        </authorList>
    </citation>
    <scope>NUCLEOTIDE SEQUENCE</scope>
</reference>
<dbReference type="Pfam" id="PF14223">
    <property type="entry name" value="Retrotran_gag_2"/>
    <property type="match status" value="1"/>
</dbReference>
<dbReference type="PANTHER" id="PTHR47481">
    <property type="match status" value="1"/>
</dbReference>
<protein>
    <submittedName>
        <fullName evidence="1">Uncharacterized protein</fullName>
    </submittedName>
</protein>